<dbReference type="AlphaFoldDB" id="A0ABC8R923"/>
<evidence type="ECO:0000313" key="1">
    <source>
        <dbReference type="EMBL" id="CAK9141496.1"/>
    </source>
</evidence>
<evidence type="ECO:0000313" key="2">
    <source>
        <dbReference type="Proteomes" id="UP001642360"/>
    </source>
</evidence>
<name>A0ABC8R923_9AQUA</name>
<accession>A0ABC8R923</accession>
<gene>
    <name evidence="1" type="ORF">ILEXP_LOCUS9082</name>
</gene>
<dbReference type="EMBL" id="CAUOFW020001139">
    <property type="protein sequence ID" value="CAK9141496.1"/>
    <property type="molecule type" value="Genomic_DNA"/>
</dbReference>
<comment type="caution">
    <text evidence="1">The sequence shown here is derived from an EMBL/GenBank/DDBJ whole genome shotgun (WGS) entry which is preliminary data.</text>
</comment>
<dbReference type="Proteomes" id="UP001642360">
    <property type="component" value="Unassembled WGS sequence"/>
</dbReference>
<keyword evidence="2" id="KW-1185">Reference proteome</keyword>
<proteinExistence type="predicted"/>
<organism evidence="1 2">
    <name type="scientific">Ilex paraguariensis</name>
    <name type="common">yerba mate</name>
    <dbReference type="NCBI Taxonomy" id="185542"/>
    <lineage>
        <taxon>Eukaryota</taxon>
        <taxon>Viridiplantae</taxon>
        <taxon>Streptophyta</taxon>
        <taxon>Embryophyta</taxon>
        <taxon>Tracheophyta</taxon>
        <taxon>Spermatophyta</taxon>
        <taxon>Magnoliopsida</taxon>
        <taxon>eudicotyledons</taxon>
        <taxon>Gunneridae</taxon>
        <taxon>Pentapetalae</taxon>
        <taxon>asterids</taxon>
        <taxon>campanulids</taxon>
        <taxon>Aquifoliales</taxon>
        <taxon>Aquifoliaceae</taxon>
        <taxon>Ilex</taxon>
    </lineage>
</organism>
<sequence length="78" mass="7990">MVVGIEQKGDPSVHPCVAAACLKSGLVSGVRTTSWCDPQVLSPDVGGQGAGHSGHGAGTTVRTCGSLKKDEFKDFTVY</sequence>
<protein>
    <submittedName>
        <fullName evidence="1">Uncharacterized protein</fullName>
    </submittedName>
</protein>
<reference evidence="1 2" key="1">
    <citation type="submission" date="2024-02" db="EMBL/GenBank/DDBJ databases">
        <authorList>
            <person name="Vignale AGUSTIN F."/>
            <person name="Sosa J E."/>
            <person name="Modenutti C."/>
        </authorList>
    </citation>
    <scope>NUCLEOTIDE SEQUENCE [LARGE SCALE GENOMIC DNA]</scope>
</reference>